<dbReference type="PANTHER" id="PTHR48079">
    <property type="entry name" value="PROTEIN YEEZ"/>
    <property type="match status" value="1"/>
</dbReference>
<dbReference type="AlphaFoldDB" id="A0A930XTY3"/>
<dbReference type="SUPFAM" id="SSF51735">
    <property type="entry name" value="NAD(P)-binding Rossmann-fold domains"/>
    <property type="match status" value="1"/>
</dbReference>
<dbReference type="InterPro" id="IPR051783">
    <property type="entry name" value="NAD(P)-dependent_oxidoreduct"/>
</dbReference>
<dbReference type="GO" id="GO:0004029">
    <property type="term" value="F:aldehyde dehydrogenase (NAD+) activity"/>
    <property type="evidence" value="ECO:0007669"/>
    <property type="project" value="TreeGrafter"/>
</dbReference>
<dbReference type="Gene3D" id="3.40.50.720">
    <property type="entry name" value="NAD(P)-binding Rossmann-like Domain"/>
    <property type="match status" value="1"/>
</dbReference>
<gene>
    <name evidence="2" type="ORF">IR213_05175</name>
</gene>
<dbReference type="Pfam" id="PF01370">
    <property type="entry name" value="Epimerase"/>
    <property type="match status" value="1"/>
</dbReference>
<organism evidence="2 3">
    <name type="scientific">Flavobacterium soyangense</name>
    <dbReference type="NCBI Taxonomy" id="2023265"/>
    <lineage>
        <taxon>Bacteria</taxon>
        <taxon>Pseudomonadati</taxon>
        <taxon>Bacteroidota</taxon>
        <taxon>Flavobacteriia</taxon>
        <taxon>Flavobacteriales</taxon>
        <taxon>Flavobacteriaceae</taxon>
        <taxon>Flavobacterium</taxon>
    </lineage>
</organism>
<dbReference type="EMBL" id="JADHEC010000008">
    <property type="protein sequence ID" value="MBF2707985.1"/>
    <property type="molecule type" value="Genomic_DNA"/>
</dbReference>
<evidence type="ECO:0000259" key="1">
    <source>
        <dbReference type="Pfam" id="PF01370"/>
    </source>
</evidence>
<dbReference type="InterPro" id="IPR036291">
    <property type="entry name" value="NAD(P)-bd_dom_sf"/>
</dbReference>
<evidence type="ECO:0000313" key="2">
    <source>
        <dbReference type="EMBL" id="MBF2707985.1"/>
    </source>
</evidence>
<comment type="caution">
    <text evidence="2">The sequence shown here is derived from an EMBL/GenBank/DDBJ whole genome shotgun (WGS) entry which is preliminary data.</text>
</comment>
<reference evidence="2" key="1">
    <citation type="submission" date="2020-11" db="EMBL/GenBank/DDBJ databases">
        <title>Genome of Flavobacterium soyangense.</title>
        <authorList>
            <person name="Liu Q."/>
            <person name="Xin Y.-H."/>
        </authorList>
    </citation>
    <scope>NUCLEOTIDE SEQUENCE</scope>
    <source>
        <strain evidence="2">CGMCC 1.13493</strain>
    </source>
</reference>
<dbReference type="Proteomes" id="UP000646211">
    <property type="component" value="Unassembled WGS sequence"/>
</dbReference>
<dbReference type="GO" id="GO:0005737">
    <property type="term" value="C:cytoplasm"/>
    <property type="evidence" value="ECO:0007669"/>
    <property type="project" value="TreeGrafter"/>
</dbReference>
<proteinExistence type="predicted"/>
<dbReference type="RefSeq" id="WP_194311251.1">
    <property type="nucleotide sequence ID" value="NZ_JADHEC010000008.1"/>
</dbReference>
<dbReference type="PANTHER" id="PTHR48079:SF6">
    <property type="entry name" value="NAD(P)-BINDING DOMAIN-CONTAINING PROTEIN-RELATED"/>
    <property type="match status" value="1"/>
</dbReference>
<name>A0A930XTY3_9FLAO</name>
<protein>
    <submittedName>
        <fullName evidence="2">NAD-dependent epimerase/dehydratase family protein</fullName>
    </submittedName>
</protein>
<keyword evidence="3" id="KW-1185">Reference proteome</keyword>
<dbReference type="InterPro" id="IPR001509">
    <property type="entry name" value="Epimerase_deHydtase"/>
</dbReference>
<evidence type="ECO:0000313" key="3">
    <source>
        <dbReference type="Proteomes" id="UP000646211"/>
    </source>
</evidence>
<accession>A0A930XTY3</accession>
<feature type="domain" description="NAD-dependent epimerase/dehydratase" evidence="1">
    <location>
        <begin position="4"/>
        <end position="226"/>
    </location>
</feature>
<sequence>MEKIFITGINGLLGTNLTFDLLEKGYSVKGLIRNKSKFEGKNHPNLELIEGNLFDDLTQILKEIDTVIHIAAETSQNIINYYDYWKINCNATNQLLNSAILCKVKKFVFVSSVNTLGYGTLNNLGTEKDEIKSPLKSSFYALSKLEAENILLKDKDKIKVIIINPSFMIGAYDTKPSSGKIILMGLKKKIIFYPPGGKNFVDVKDVSRGIISSLNKGKNGEKYIIANENISYVGFFEKLNKLENQFPIMIRVPKAILIAIGYLGDGLRFFQLKTNLSSTNMRILCIDNFYNNQKSISDLEMEYLPIEAAIKDSIEYFKKKFK</sequence>